<evidence type="ECO:0000259" key="4">
    <source>
        <dbReference type="PROSITE" id="PS50987"/>
    </source>
</evidence>
<dbReference type="SUPFAM" id="SSF46785">
    <property type="entry name" value="Winged helix' DNA-binding domain"/>
    <property type="match status" value="1"/>
</dbReference>
<dbReference type="CDD" id="cd00090">
    <property type="entry name" value="HTH_ARSR"/>
    <property type="match status" value="1"/>
</dbReference>
<evidence type="ECO:0000313" key="5">
    <source>
        <dbReference type="EMBL" id="MBP3193317.1"/>
    </source>
</evidence>
<accession>A0A8J7RUQ8</accession>
<keyword evidence="1" id="KW-0805">Transcription regulation</keyword>
<dbReference type="NCBIfam" id="NF033788">
    <property type="entry name" value="HTH_metalloreg"/>
    <property type="match status" value="1"/>
</dbReference>
<organism evidence="5 6">
    <name type="scientific">Natronogracilivirga saccharolytica</name>
    <dbReference type="NCBI Taxonomy" id="2812953"/>
    <lineage>
        <taxon>Bacteria</taxon>
        <taxon>Pseudomonadati</taxon>
        <taxon>Balneolota</taxon>
        <taxon>Balneolia</taxon>
        <taxon>Balneolales</taxon>
        <taxon>Cyclonatronaceae</taxon>
        <taxon>Natronogracilivirga</taxon>
    </lineage>
</organism>
<keyword evidence="3" id="KW-0804">Transcription</keyword>
<evidence type="ECO:0000256" key="2">
    <source>
        <dbReference type="ARBA" id="ARBA00023125"/>
    </source>
</evidence>
<dbReference type="GO" id="GO:0003677">
    <property type="term" value="F:DNA binding"/>
    <property type="evidence" value="ECO:0007669"/>
    <property type="project" value="UniProtKB-KW"/>
</dbReference>
<dbReference type="PROSITE" id="PS50987">
    <property type="entry name" value="HTH_ARSR_2"/>
    <property type="match status" value="1"/>
</dbReference>
<evidence type="ECO:0000256" key="1">
    <source>
        <dbReference type="ARBA" id="ARBA00023015"/>
    </source>
</evidence>
<reference evidence="5" key="1">
    <citation type="submission" date="2021-02" db="EMBL/GenBank/DDBJ databases">
        <title>Natronogracilivirga saccharolytica gen. nov. sp. nov. a new anaerobic, haloalkiliphilic carbohydrate-fermenting bacterium from soda lake and proposing of Cyclonatronumiaceae fam. nov. in the phylum Balneolaeota.</title>
        <authorList>
            <person name="Zhilina T.N."/>
            <person name="Sorokin D.Y."/>
            <person name="Zavarzina D.G."/>
            <person name="Toshchakov S.V."/>
            <person name="Kublanov I.V."/>
        </authorList>
    </citation>
    <scope>NUCLEOTIDE SEQUENCE</scope>
    <source>
        <strain evidence="5">Z-1702</strain>
    </source>
</reference>
<feature type="domain" description="HTH arsR-type" evidence="4">
    <location>
        <begin position="1"/>
        <end position="95"/>
    </location>
</feature>
<keyword evidence="6" id="KW-1185">Reference proteome</keyword>
<evidence type="ECO:0000313" key="6">
    <source>
        <dbReference type="Proteomes" id="UP000673975"/>
    </source>
</evidence>
<sequence length="104" mass="11792">MPAISSKLRARILQAIAHPNRIRILEAVRKGLTCSCEIAPQLDMEQSNLSRHMKILVDSGILTPQRDGVRINYRVADEEVFQLLDLSGRIVRNAAERSIHETEF</sequence>
<dbReference type="EMBL" id="JAFIDN010000009">
    <property type="protein sequence ID" value="MBP3193317.1"/>
    <property type="molecule type" value="Genomic_DNA"/>
</dbReference>
<protein>
    <submittedName>
        <fullName evidence="5">Winged helix-turn-helix transcriptional regulator</fullName>
    </submittedName>
</protein>
<dbReference type="GO" id="GO:0003700">
    <property type="term" value="F:DNA-binding transcription factor activity"/>
    <property type="evidence" value="ECO:0007669"/>
    <property type="project" value="InterPro"/>
</dbReference>
<dbReference type="RefSeq" id="WP_210512774.1">
    <property type="nucleotide sequence ID" value="NZ_JAFIDN010000009.1"/>
</dbReference>
<dbReference type="InterPro" id="IPR036390">
    <property type="entry name" value="WH_DNA-bd_sf"/>
</dbReference>
<dbReference type="InterPro" id="IPR036388">
    <property type="entry name" value="WH-like_DNA-bd_sf"/>
</dbReference>
<dbReference type="PANTHER" id="PTHR43132:SF2">
    <property type="entry name" value="ARSENICAL RESISTANCE OPERON REPRESSOR ARSR-RELATED"/>
    <property type="match status" value="1"/>
</dbReference>
<gene>
    <name evidence="5" type="ORF">NATSA_11620</name>
</gene>
<dbReference type="InterPro" id="IPR001845">
    <property type="entry name" value="HTH_ArsR_DNA-bd_dom"/>
</dbReference>
<dbReference type="PANTHER" id="PTHR43132">
    <property type="entry name" value="ARSENICAL RESISTANCE OPERON REPRESSOR ARSR-RELATED"/>
    <property type="match status" value="1"/>
</dbReference>
<proteinExistence type="predicted"/>
<evidence type="ECO:0000256" key="3">
    <source>
        <dbReference type="ARBA" id="ARBA00023163"/>
    </source>
</evidence>
<dbReference type="InterPro" id="IPR051011">
    <property type="entry name" value="Metal_resp_trans_reg"/>
</dbReference>
<name>A0A8J7RUQ8_9BACT</name>
<dbReference type="PRINTS" id="PR00778">
    <property type="entry name" value="HTHARSR"/>
</dbReference>
<dbReference type="Proteomes" id="UP000673975">
    <property type="component" value="Unassembled WGS sequence"/>
</dbReference>
<dbReference type="AlphaFoldDB" id="A0A8J7RUQ8"/>
<dbReference type="InterPro" id="IPR011991">
    <property type="entry name" value="ArsR-like_HTH"/>
</dbReference>
<dbReference type="Gene3D" id="1.10.10.10">
    <property type="entry name" value="Winged helix-like DNA-binding domain superfamily/Winged helix DNA-binding domain"/>
    <property type="match status" value="1"/>
</dbReference>
<keyword evidence="2" id="KW-0238">DNA-binding</keyword>
<comment type="caution">
    <text evidence="5">The sequence shown here is derived from an EMBL/GenBank/DDBJ whole genome shotgun (WGS) entry which is preliminary data.</text>
</comment>
<dbReference type="SMART" id="SM00418">
    <property type="entry name" value="HTH_ARSR"/>
    <property type="match status" value="1"/>
</dbReference>
<dbReference type="Pfam" id="PF01022">
    <property type="entry name" value="HTH_5"/>
    <property type="match status" value="1"/>
</dbReference>